<evidence type="ECO:0000256" key="2">
    <source>
        <dbReference type="ARBA" id="ARBA00022679"/>
    </source>
</evidence>
<dbReference type="NCBIfam" id="TIGR00530">
    <property type="entry name" value="AGP_acyltrn"/>
    <property type="match status" value="1"/>
</dbReference>
<name>A0A949NB54_9FIRM</name>
<dbReference type="EC" id="2.3.1.51" evidence="4"/>
<dbReference type="InterPro" id="IPR002123">
    <property type="entry name" value="Plipid/glycerol_acylTrfase"/>
</dbReference>
<evidence type="ECO:0000256" key="1">
    <source>
        <dbReference type="ARBA" id="ARBA00008655"/>
    </source>
</evidence>
<evidence type="ECO:0000313" key="7">
    <source>
        <dbReference type="Proteomes" id="UP000712157"/>
    </source>
</evidence>
<evidence type="ECO:0000256" key="4">
    <source>
        <dbReference type="RuleBase" id="RU361267"/>
    </source>
</evidence>
<dbReference type="GO" id="GO:0006654">
    <property type="term" value="P:phosphatidic acid biosynthetic process"/>
    <property type="evidence" value="ECO:0007669"/>
    <property type="project" value="TreeGrafter"/>
</dbReference>
<dbReference type="Pfam" id="PF01553">
    <property type="entry name" value="Acyltransferase"/>
    <property type="match status" value="1"/>
</dbReference>
<evidence type="ECO:0000256" key="3">
    <source>
        <dbReference type="ARBA" id="ARBA00023315"/>
    </source>
</evidence>
<feature type="domain" description="Phospholipid/glycerol acyltransferase" evidence="5">
    <location>
        <begin position="70"/>
        <end position="185"/>
    </location>
</feature>
<keyword evidence="7" id="KW-1185">Reference proteome</keyword>
<evidence type="ECO:0000259" key="5">
    <source>
        <dbReference type="SMART" id="SM00563"/>
    </source>
</evidence>
<reference evidence="6" key="1">
    <citation type="submission" date="2021-06" db="EMBL/GenBank/DDBJ databases">
        <title>Description of novel taxa of the family Lachnospiraceae.</title>
        <authorList>
            <person name="Chaplin A.V."/>
            <person name="Sokolova S.R."/>
            <person name="Pikina A.P."/>
            <person name="Korzhanova M."/>
            <person name="Belova V."/>
            <person name="Korostin D."/>
            <person name="Efimov B.A."/>
        </authorList>
    </citation>
    <scope>NUCLEOTIDE SEQUENCE</scope>
    <source>
        <strain evidence="6">ASD5720</strain>
    </source>
</reference>
<dbReference type="PANTHER" id="PTHR10434:SF11">
    <property type="entry name" value="1-ACYL-SN-GLYCEROL-3-PHOSPHATE ACYLTRANSFERASE"/>
    <property type="match status" value="1"/>
</dbReference>
<dbReference type="PANTHER" id="PTHR10434">
    <property type="entry name" value="1-ACYL-SN-GLYCEROL-3-PHOSPHATE ACYLTRANSFERASE"/>
    <property type="match status" value="1"/>
</dbReference>
<dbReference type="RefSeq" id="WP_158345184.1">
    <property type="nucleotide sequence ID" value="NZ_JAHQCW010000017.1"/>
</dbReference>
<gene>
    <name evidence="6" type="ORF">KTH89_11700</name>
</gene>
<sequence>MKRIMLMVLRNLLFAPFWFIQVCWYGSHIDRYSEEQRFALLKKVTIHANKGGRVKIEPHGLENLPEKNGFILYPNHQGMYDVLSFLECCPRPFSVVMKKELVKVPFLKQIFRVMEAIPMDRDDLKQSMRVILQVAQEVKEGRNYLIFAEGTRSRDGNHLLPFKGGSFKSAVRAQCPIVPVAIMNSYLPFDTNSIKKVTVPVYFLPPLYYEDYKNLKTTEIAEIVREKIEKAIDKAGYN</sequence>
<accession>A0A949NB54</accession>
<keyword evidence="3 4" id="KW-0012">Acyltransferase</keyword>
<dbReference type="SMART" id="SM00563">
    <property type="entry name" value="PlsC"/>
    <property type="match status" value="1"/>
</dbReference>
<keyword evidence="4" id="KW-0443">Lipid metabolism</keyword>
<keyword evidence="4" id="KW-1208">Phospholipid metabolism</keyword>
<organism evidence="6 7">
    <name type="scientific">Diplocloster agilis</name>
    <dbReference type="NCBI Taxonomy" id="2850323"/>
    <lineage>
        <taxon>Bacteria</taxon>
        <taxon>Bacillati</taxon>
        <taxon>Bacillota</taxon>
        <taxon>Clostridia</taxon>
        <taxon>Lachnospirales</taxon>
        <taxon>Lachnospiraceae</taxon>
        <taxon>Diplocloster</taxon>
    </lineage>
</organism>
<comment type="domain">
    <text evidence="4">The HXXXXD motif is essential for acyltransferase activity and may constitute the binding site for the phosphate moiety of the glycerol-3-phosphate.</text>
</comment>
<keyword evidence="2 4" id="KW-0808">Transferase</keyword>
<comment type="caution">
    <text evidence="6">The sequence shown here is derived from an EMBL/GenBank/DDBJ whole genome shotgun (WGS) entry which is preliminary data.</text>
</comment>
<keyword evidence="4" id="KW-0594">Phospholipid biosynthesis</keyword>
<dbReference type="GO" id="GO:0003841">
    <property type="term" value="F:1-acylglycerol-3-phosphate O-acyltransferase activity"/>
    <property type="evidence" value="ECO:0007669"/>
    <property type="project" value="UniProtKB-UniRule"/>
</dbReference>
<comment type="catalytic activity">
    <reaction evidence="4">
        <text>a 1-acyl-sn-glycero-3-phosphate + an acyl-CoA = a 1,2-diacyl-sn-glycero-3-phosphate + CoA</text>
        <dbReference type="Rhea" id="RHEA:19709"/>
        <dbReference type="ChEBI" id="CHEBI:57287"/>
        <dbReference type="ChEBI" id="CHEBI:57970"/>
        <dbReference type="ChEBI" id="CHEBI:58342"/>
        <dbReference type="ChEBI" id="CHEBI:58608"/>
        <dbReference type="EC" id="2.3.1.51"/>
    </reaction>
</comment>
<dbReference type="EMBL" id="JAHQCW010000017">
    <property type="protein sequence ID" value="MBU9737207.1"/>
    <property type="molecule type" value="Genomic_DNA"/>
</dbReference>
<protein>
    <recommendedName>
        <fullName evidence="4">1-acyl-sn-glycerol-3-phosphate acyltransferase</fullName>
        <ecNumber evidence="4">2.3.1.51</ecNumber>
    </recommendedName>
</protein>
<proteinExistence type="inferred from homology"/>
<dbReference type="InterPro" id="IPR004552">
    <property type="entry name" value="AGP_acyltrans"/>
</dbReference>
<comment type="similarity">
    <text evidence="1 4">Belongs to the 1-acyl-sn-glycerol-3-phosphate acyltransferase family.</text>
</comment>
<keyword evidence="4" id="KW-0444">Lipid biosynthesis</keyword>
<dbReference type="AlphaFoldDB" id="A0A949NB54"/>
<dbReference type="Proteomes" id="UP000712157">
    <property type="component" value="Unassembled WGS sequence"/>
</dbReference>
<dbReference type="GO" id="GO:0016020">
    <property type="term" value="C:membrane"/>
    <property type="evidence" value="ECO:0007669"/>
    <property type="project" value="InterPro"/>
</dbReference>
<evidence type="ECO:0000313" key="6">
    <source>
        <dbReference type="EMBL" id="MBU9737207.1"/>
    </source>
</evidence>
<dbReference type="CDD" id="cd07989">
    <property type="entry name" value="LPLAT_AGPAT-like"/>
    <property type="match status" value="1"/>
</dbReference>
<dbReference type="SUPFAM" id="SSF69593">
    <property type="entry name" value="Glycerol-3-phosphate (1)-acyltransferase"/>
    <property type="match status" value="1"/>
</dbReference>